<comment type="caution">
    <text evidence="3">The sequence shown here is derived from an EMBL/GenBank/DDBJ whole genome shotgun (WGS) entry which is preliminary data.</text>
</comment>
<organism evidence="3 4">
    <name type="scientific">Marseilla massiliensis</name>
    <dbReference type="NCBI Taxonomy" id="1841864"/>
    <lineage>
        <taxon>Bacteria</taxon>
        <taxon>Pseudomonadati</taxon>
        <taxon>Bacteroidota</taxon>
        <taxon>Bacteroidia</taxon>
        <taxon>Bacteroidales</taxon>
        <taxon>Prevotellaceae</taxon>
        <taxon>Marseilla</taxon>
    </lineage>
</organism>
<gene>
    <name evidence="3" type="ORF">H6B30_11970</name>
</gene>
<keyword evidence="4" id="KW-1185">Reference proteome</keyword>
<dbReference type="Proteomes" id="UP000764045">
    <property type="component" value="Unassembled WGS sequence"/>
</dbReference>
<sequence>MVIRSIITLAISLAVACGAAAQEKIAQNKPYIDLRPLHFGILVGMHLQDIEFENVGPQTVTAADGTQQEQLILCDADRWNPGFSVGVLADLRLSSHFSVRFTPTMHFGAKHLRFINLSQTDENGQPHRESQDMKNTYISLPVDLKFSAPRFNNYRPYIMAGINPMINLTGEDQDYVRLKRYDTFVEVGIGCDLYLRFFKLIPELKFCYSLTDALDKDHARNLQDPTMQAYANSVSAGRSKMFVLTFYFE</sequence>
<reference evidence="3 4" key="1">
    <citation type="journal article" date="2021" name="Sci. Rep.">
        <title>The distribution of antibiotic resistance genes in chicken gut microbiota commensals.</title>
        <authorList>
            <person name="Juricova H."/>
            <person name="Matiasovicova J."/>
            <person name="Kubasova T."/>
            <person name="Cejkova D."/>
            <person name="Rychlik I."/>
        </authorList>
    </citation>
    <scope>NUCLEOTIDE SEQUENCE [LARGE SCALE GENOMIC DNA]</scope>
    <source>
        <strain evidence="3 4">An819</strain>
    </source>
</reference>
<name>A0A939B5U2_9BACT</name>
<evidence type="ECO:0000259" key="2">
    <source>
        <dbReference type="Pfam" id="PF13568"/>
    </source>
</evidence>
<evidence type="ECO:0000256" key="1">
    <source>
        <dbReference type="SAM" id="SignalP"/>
    </source>
</evidence>
<feature type="domain" description="Outer membrane protein beta-barrel" evidence="2">
    <location>
        <begin position="26"/>
        <end position="214"/>
    </location>
</feature>
<dbReference type="PROSITE" id="PS51257">
    <property type="entry name" value="PROKAR_LIPOPROTEIN"/>
    <property type="match status" value="1"/>
</dbReference>
<evidence type="ECO:0000313" key="4">
    <source>
        <dbReference type="Proteomes" id="UP000764045"/>
    </source>
</evidence>
<proteinExistence type="predicted"/>
<dbReference type="Pfam" id="PF13568">
    <property type="entry name" value="OMP_b-brl_2"/>
    <property type="match status" value="1"/>
</dbReference>
<dbReference type="InterPro" id="IPR025665">
    <property type="entry name" value="Beta-barrel_OMP_2"/>
</dbReference>
<dbReference type="EMBL" id="JACJJL010000021">
    <property type="protein sequence ID" value="MBM6662457.1"/>
    <property type="molecule type" value="Genomic_DNA"/>
</dbReference>
<dbReference type="RefSeq" id="WP_205110863.1">
    <property type="nucleotide sequence ID" value="NZ_JACJJL010000021.1"/>
</dbReference>
<keyword evidence="1" id="KW-0732">Signal</keyword>
<evidence type="ECO:0000313" key="3">
    <source>
        <dbReference type="EMBL" id="MBM6662457.1"/>
    </source>
</evidence>
<accession>A0A939B5U2</accession>
<protein>
    <submittedName>
        <fullName evidence="3">PorT family protein</fullName>
    </submittedName>
</protein>
<dbReference type="AlphaFoldDB" id="A0A939B5U2"/>
<feature type="signal peptide" evidence="1">
    <location>
        <begin position="1"/>
        <end position="21"/>
    </location>
</feature>
<feature type="chain" id="PRO_5036908534" evidence="1">
    <location>
        <begin position="22"/>
        <end position="249"/>
    </location>
</feature>